<keyword evidence="3" id="KW-1185">Reference proteome</keyword>
<dbReference type="PATRIC" id="fig|540747.5.peg.3967"/>
<dbReference type="Proteomes" id="UP000325785">
    <property type="component" value="Chromosome"/>
</dbReference>
<evidence type="ECO:0008006" key="5">
    <source>
        <dbReference type="Google" id="ProtNLM"/>
    </source>
</evidence>
<dbReference type="RefSeq" id="WP_057815036.1">
    <property type="nucleotide sequence ID" value="NZ_CP031598.1"/>
</dbReference>
<dbReference type="OrthoDB" id="8447184at2"/>
<dbReference type="EMBL" id="CP031598">
    <property type="protein sequence ID" value="QEW25737.1"/>
    <property type="molecule type" value="Genomic_DNA"/>
</dbReference>
<evidence type="ECO:0000313" key="4">
    <source>
        <dbReference type="Proteomes" id="UP000325785"/>
    </source>
</evidence>
<dbReference type="EMBL" id="LAXI01000003">
    <property type="protein sequence ID" value="KRS18687.1"/>
    <property type="molecule type" value="Genomic_DNA"/>
</dbReference>
<reference evidence="2 4" key="2">
    <citation type="submission" date="2018-08" db="EMBL/GenBank/DDBJ databases">
        <title>Genetic Globetrotter - A new plasmid hitch-hiking vast phylogenetic and geographic distances.</title>
        <authorList>
            <person name="Vollmers J."/>
            <person name="Petersen J."/>
        </authorList>
    </citation>
    <scope>NUCLEOTIDE SEQUENCE [LARGE SCALE GENOMIC DNA]</scope>
    <source>
        <strain evidence="2 4">DSM 26383</strain>
    </source>
</reference>
<name>A0A0T5PCJ7_9RHOB</name>
<reference evidence="1 3" key="1">
    <citation type="submission" date="2015-04" db="EMBL/GenBank/DDBJ databases">
        <title>The draft genome sequence of Roseovarius indicus B108T.</title>
        <authorList>
            <person name="Li G."/>
            <person name="Lai Q."/>
            <person name="Shao Z."/>
            <person name="Yan P."/>
        </authorList>
    </citation>
    <scope>NUCLEOTIDE SEQUENCE [LARGE SCALE GENOMIC DNA]</scope>
    <source>
        <strain evidence="1 3">B108</strain>
    </source>
</reference>
<dbReference type="STRING" id="540747.SAMN04488031_10420"/>
<protein>
    <recommendedName>
        <fullName evidence="5">Gluconate 2-dehydrogenase subunit 3</fullName>
    </recommendedName>
</protein>
<organism evidence="1 3">
    <name type="scientific">Roseovarius indicus</name>
    <dbReference type="NCBI Taxonomy" id="540747"/>
    <lineage>
        <taxon>Bacteria</taxon>
        <taxon>Pseudomonadati</taxon>
        <taxon>Pseudomonadota</taxon>
        <taxon>Alphaproteobacteria</taxon>
        <taxon>Rhodobacterales</taxon>
        <taxon>Roseobacteraceae</taxon>
        <taxon>Roseovarius</taxon>
    </lineage>
</organism>
<dbReference type="AlphaFoldDB" id="A0A0T5PCJ7"/>
<evidence type="ECO:0000313" key="1">
    <source>
        <dbReference type="EMBL" id="KRS18687.1"/>
    </source>
</evidence>
<accession>A0A0T5PCJ7</accession>
<evidence type="ECO:0000313" key="2">
    <source>
        <dbReference type="EMBL" id="QEW25737.1"/>
    </source>
</evidence>
<dbReference type="KEGG" id="rid:RIdsm_01526"/>
<evidence type="ECO:0000313" key="3">
    <source>
        <dbReference type="Proteomes" id="UP000051401"/>
    </source>
</evidence>
<gene>
    <name evidence="2" type="ORF">RIdsm_01526</name>
    <name evidence="1" type="ORF">XM52_07960</name>
</gene>
<dbReference type="Proteomes" id="UP000051401">
    <property type="component" value="Unassembled WGS sequence"/>
</dbReference>
<proteinExistence type="predicted"/>
<sequence length="139" mass="15243">MTQEQSTTFMALADDLIPAHDSMPAFSQVCTFDETLAALDFRTDLKEGFSRALATDLQEGATAYLDRIVQKDPEAFEAISSVAVCTYYMNPKVRELIGYPGQESVSYDSKATQGYLTDGSLARVIARGPIYKPTPELAD</sequence>